<dbReference type="EMBL" id="GEDC01005030">
    <property type="protein sequence ID" value="JAS32268.1"/>
    <property type="molecule type" value="Transcribed_RNA"/>
</dbReference>
<evidence type="ECO:0000256" key="1">
    <source>
        <dbReference type="SAM" id="SignalP"/>
    </source>
</evidence>
<protein>
    <submittedName>
        <fullName evidence="2">Uncharacterized protein</fullName>
    </submittedName>
</protein>
<reference evidence="2" key="1">
    <citation type="submission" date="2015-12" db="EMBL/GenBank/DDBJ databases">
        <title>De novo transcriptome assembly of four potential Pierce s Disease insect vectors from Arizona vineyards.</title>
        <authorList>
            <person name="Tassone E.E."/>
        </authorList>
    </citation>
    <scope>NUCLEOTIDE SEQUENCE</scope>
</reference>
<proteinExistence type="predicted"/>
<accession>A0A1B6E2W0</accession>
<dbReference type="AlphaFoldDB" id="A0A1B6E2W0"/>
<sequence length="161" mass="18714">MELLGDKMIYKCVVFLAMVLVVCAKSDKSKKPTIQEKNMLIGRLSGYIQMSCQELNKTAIKMRDKLLSGKIPEKVYKYYRMEFFHDRDNLDSYYETLGYNDFGDNDQVYVDMRNAIKDMEEVDNMPKATKEKAVEDLNRAINSIIKLYDTCVPIDEPSGEY</sequence>
<keyword evidence="1" id="KW-0732">Signal</keyword>
<feature type="signal peptide" evidence="1">
    <location>
        <begin position="1"/>
        <end position="24"/>
    </location>
</feature>
<gene>
    <name evidence="2" type="ORF">g.3568</name>
</gene>
<feature type="chain" id="PRO_5008581737" evidence="1">
    <location>
        <begin position="25"/>
        <end position="161"/>
    </location>
</feature>
<evidence type="ECO:0000313" key="2">
    <source>
        <dbReference type="EMBL" id="JAS32268.1"/>
    </source>
</evidence>
<organism evidence="2">
    <name type="scientific">Clastoptera arizonana</name>
    <name type="common">Arizona spittle bug</name>
    <dbReference type="NCBI Taxonomy" id="38151"/>
    <lineage>
        <taxon>Eukaryota</taxon>
        <taxon>Metazoa</taxon>
        <taxon>Ecdysozoa</taxon>
        <taxon>Arthropoda</taxon>
        <taxon>Hexapoda</taxon>
        <taxon>Insecta</taxon>
        <taxon>Pterygota</taxon>
        <taxon>Neoptera</taxon>
        <taxon>Paraneoptera</taxon>
        <taxon>Hemiptera</taxon>
        <taxon>Auchenorrhyncha</taxon>
        <taxon>Cercopoidea</taxon>
        <taxon>Clastopteridae</taxon>
        <taxon>Clastoptera</taxon>
    </lineage>
</organism>
<name>A0A1B6E2W0_9HEMI</name>